<dbReference type="GO" id="GO:0046872">
    <property type="term" value="F:metal ion binding"/>
    <property type="evidence" value="ECO:0007669"/>
    <property type="project" value="UniProtKB-KW"/>
</dbReference>
<dbReference type="SMART" id="SM01117">
    <property type="entry name" value="Cyt-b5"/>
    <property type="match status" value="1"/>
</dbReference>
<dbReference type="AlphaFoldDB" id="A0A1Q9CSA7"/>
<dbReference type="Gene3D" id="1.10.1200.10">
    <property type="entry name" value="ACP-like"/>
    <property type="match status" value="1"/>
</dbReference>
<evidence type="ECO:0000259" key="8">
    <source>
        <dbReference type="PROSITE" id="PS50255"/>
    </source>
</evidence>
<dbReference type="InterPro" id="IPR001199">
    <property type="entry name" value="Cyt_B5-like_heme/steroid-bd"/>
</dbReference>
<evidence type="ECO:0000313" key="9">
    <source>
        <dbReference type="EMBL" id="OLP85808.1"/>
    </source>
</evidence>
<feature type="domain" description="Carrier" evidence="7">
    <location>
        <begin position="247"/>
        <end position="322"/>
    </location>
</feature>
<gene>
    <name evidence="9" type="primary">acpP</name>
    <name evidence="9" type="ORF">AK812_SmicGene33155</name>
</gene>
<dbReference type="InterPro" id="IPR009081">
    <property type="entry name" value="PP-bd_ACP"/>
</dbReference>
<proteinExistence type="inferred from homology"/>
<dbReference type="EMBL" id="LSRX01000955">
    <property type="protein sequence ID" value="OLP85808.1"/>
    <property type="molecule type" value="Genomic_DNA"/>
</dbReference>
<reference evidence="9 10" key="1">
    <citation type="submission" date="2016-02" db="EMBL/GenBank/DDBJ databases">
        <title>Genome analysis of coral dinoflagellate symbionts highlights evolutionary adaptations to a symbiotic lifestyle.</title>
        <authorList>
            <person name="Aranda M."/>
            <person name="Li Y."/>
            <person name="Liew Y.J."/>
            <person name="Baumgarten S."/>
            <person name="Simakov O."/>
            <person name="Wilson M."/>
            <person name="Piel J."/>
            <person name="Ashoor H."/>
            <person name="Bougouffa S."/>
            <person name="Bajic V.B."/>
            <person name="Ryu T."/>
            <person name="Ravasi T."/>
            <person name="Bayer T."/>
            <person name="Micklem G."/>
            <person name="Kim H."/>
            <person name="Bhak J."/>
            <person name="Lajeunesse T.C."/>
            <person name="Voolstra C.R."/>
        </authorList>
    </citation>
    <scope>NUCLEOTIDE SEQUENCE [LARGE SCALE GENOMIC DNA]</scope>
    <source>
        <strain evidence="9 10">CCMP2467</strain>
    </source>
</reference>
<evidence type="ECO:0000256" key="6">
    <source>
        <dbReference type="ARBA" id="ARBA00023004"/>
    </source>
</evidence>
<comment type="similarity">
    <text evidence="1">Belongs to the acyl carrier protein (ACP) family.</text>
</comment>
<dbReference type="SUPFAM" id="SSF55856">
    <property type="entry name" value="Cytochrome b5-like heme/steroid binding domain"/>
    <property type="match status" value="1"/>
</dbReference>
<dbReference type="Pfam" id="PF00173">
    <property type="entry name" value="Cyt-b5"/>
    <property type="match status" value="1"/>
</dbReference>
<dbReference type="PROSITE" id="PS50075">
    <property type="entry name" value="CARRIER"/>
    <property type="match status" value="1"/>
</dbReference>
<dbReference type="InterPro" id="IPR018506">
    <property type="entry name" value="Cyt_B5_heme-BS"/>
</dbReference>
<comment type="caution">
    <text evidence="9">The sequence shown here is derived from an EMBL/GenBank/DDBJ whole genome shotgun (WGS) entry which is preliminary data.</text>
</comment>
<dbReference type="PROSITE" id="PS50255">
    <property type="entry name" value="CYTOCHROME_B5_2"/>
    <property type="match status" value="1"/>
</dbReference>
<keyword evidence="4" id="KW-0349">Heme</keyword>
<evidence type="ECO:0000256" key="3">
    <source>
        <dbReference type="ARBA" id="ARBA00022553"/>
    </source>
</evidence>
<dbReference type="InterPro" id="IPR003231">
    <property type="entry name" value="ACP"/>
</dbReference>
<evidence type="ECO:0000259" key="7">
    <source>
        <dbReference type="PROSITE" id="PS50075"/>
    </source>
</evidence>
<dbReference type="OrthoDB" id="436636at2759"/>
<dbReference type="PROSITE" id="PS00191">
    <property type="entry name" value="CYTOCHROME_B5_1"/>
    <property type="match status" value="1"/>
</dbReference>
<keyword evidence="5" id="KW-0479">Metal-binding</keyword>
<dbReference type="InterPro" id="IPR036400">
    <property type="entry name" value="Cyt_B5-like_heme/steroid_sf"/>
</dbReference>
<evidence type="ECO:0000256" key="4">
    <source>
        <dbReference type="ARBA" id="ARBA00022617"/>
    </source>
</evidence>
<name>A0A1Q9CSA7_SYMMI</name>
<accession>A0A1Q9CSA7</accession>
<dbReference type="Gene3D" id="3.10.120.10">
    <property type="entry name" value="Cytochrome b5-like heme/steroid binding domain"/>
    <property type="match status" value="1"/>
</dbReference>
<evidence type="ECO:0000256" key="5">
    <source>
        <dbReference type="ARBA" id="ARBA00022723"/>
    </source>
</evidence>
<keyword evidence="6" id="KW-0408">Iron</keyword>
<dbReference type="GO" id="GO:0000036">
    <property type="term" value="F:acyl carrier activity"/>
    <property type="evidence" value="ECO:0007669"/>
    <property type="project" value="TreeGrafter"/>
</dbReference>
<organism evidence="9 10">
    <name type="scientific">Symbiodinium microadriaticum</name>
    <name type="common">Dinoflagellate</name>
    <name type="synonym">Zooxanthella microadriatica</name>
    <dbReference type="NCBI Taxonomy" id="2951"/>
    <lineage>
        <taxon>Eukaryota</taxon>
        <taxon>Sar</taxon>
        <taxon>Alveolata</taxon>
        <taxon>Dinophyceae</taxon>
        <taxon>Suessiales</taxon>
        <taxon>Symbiodiniaceae</taxon>
        <taxon>Symbiodinium</taxon>
    </lineage>
</organism>
<dbReference type="Proteomes" id="UP000186817">
    <property type="component" value="Unassembled WGS sequence"/>
</dbReference>
<dbReference type="PANTHER" id="PTHR20863:SF76">
    <property type="entry name" value="CARRIER DOMAIN-CONTAINING PROTEIN"/>
    <property type="match status" value="1"/>
</dbReference>
<dbReference type="GO" id="GO:0020037">
    <property type="term" value="F:heme binding"/>
    <property type="evidence" value="ECO:0007669"/>
    <property type="project" value="InterPro"/>
</dbReference>
<dbReference type="InterPro" id="IPR036736">
    <property type="entry name" value="ACP-like_sf"/>
</dbReference>
<keyword evidence="2" id="KW-0596">Phosphopantetheine</keyword>
<evidence type="ECO:0000256" key="1">
    <source>
        <dbReference type="ARBA" id="ARBA00010930"/>
    </source>
</evidence>
<keyword evidence="3" id="KW-0597">Phosphoprotein</keyword>
<evidence type="ECO:0000256" key="2">
    <source>
        <dbReference type="ARBA" id="ARBA00022450"/>
    </source>
</evidence>
<evidence type="ECO:0000313" key="10">
    <source>
        <dbReference type="Proteomes" id="UP000186817"/>
    </source>
</evidence>
<dbReference type="SUPFAM" id="SSF47336">
    <property type="entry name" value="ACP-like"/>
    <property type="match status" value="1"/>
</dbReference>
<feature type="domain" description="Cytochrome b5 heme-binding" evidence="8">
    <location>
        <begin position="661"/>
        <end position="724"/>
    </location>
</feature>
<dbReference type="PANTHER" id="PTHR20863">
    <property type="entry name" value="ACYL CARRIER PROTEIN"/>
    <property type="match status" value="1"/>
</dbReference>
<protein>
    <submittedName>
        <fullName evidence="9">Acyl carrier protein</fullName>
    </submittedName>
</protein>
<keyword evidence="10" id="KW-1185">Reference proteome</keyword>
<dbReference type="GO" id="GO:0000035">
    <property type="term" value="F:acyl binding"/>
    <property type="evidence" value="ECO:0007669"/>
    <property type="project" value="TreeGrafter"/>
</dbReference>
<sequence length="746" mass="82716">MDRDPGLAGACDRCGADALQHRFDKQLGSAAVGAVNAGWCPTRKYACDKMRHGVATVPGWPRVAMLPAPSVVLAMAAARVEMPPEEDRAMLFLVDSSSESEGDSEALSQANASTEFHAALRSLYRLQYPVYDVLAETGKMKIPVQRGCMVAHVLVLAYLLSPASPATTAYAIKVHGWLELCRKHLEQENPRSTLSSILRPGTVWCGQRGCLDMRGFATASVEERVINSVKKRSGPKEYMKLRVEDLRLETENKSAQQSEALKVLEETEVSLDTKWEDLKFDDLDKVEVLLEVEEEFEHVISDADSDAISSVQGVIDYLQKAQANNTWSLGTLRSSEDDGLYSPKAPSGLACVEETAGGPEAISCIAGDFAARRSAEDLLYAYSAEHQIFFSMVMASIRQVVTSKAPLLHVNVRSKDLSTPVLHHTVAAVAFIAAMRMKVRARKEKPLWAAYFQALCSKARPSAVYLYSIFFWREELSKLSTKALSHAIIPRYLPSREKVLNVFLSETFLYAWEKKDLELASSALPSASSKAEEDIGTNASFVTGMAAAGCFWMALQDLEEKFRLLLRQEEEAKTPQKSRQERRIIDVNSFGPVRPLEPARLKLKVAWSLDQCSIRGPLLQQKDKNWESGSRVVVDTHGIDSGSSPREVTAEMFTNKAKSEIDKVAYDLTEFLGKHPGGDPILRQFAFKDASKAFHKAKHSMLLGLQDDLKAKMQMQTYCIGPMVQELQEMFWEFRSLAVPLASAAS</sequence>